<protein>
    <recommendedName>
        <fullName evidence="3">Zinc finger GRF-type domain-containing protein</fullName>
    </recommendedName>
</protein>
<proteinExistence type="predicted"/>
<dbReference type="SUPFAM" id="SSF57903">
    <property type="entry name" value="FYVE/PHD zinc finger"/>
    <property type="match status" value="1"/>
</dbReference>
<accession>A0ABN8N8I2</accession>
<comment type="caution">
    <text evidence="1">The sequence shown here is derived from an EMBL/GenBank/DDBJ whole genome shotgun (WGS) entry which is preliminary data.</text>
</comment>
<sequence length="76" mass="8940">MKCELNSRKLFLTKETRETASSKKRGTCKYLQKDVAEPATTYWIGCEFPGCGYWRHEVCMGIKFKSKTERDKYSFI</sequence>
<dbReference type="InterPro" id="IPR013083">
    <property type="entry name" value="Znf_RING/FYVE/PHD"/>
</dbReference>
<evidence type="ECO:0008006" key="3">
    <source>
        <dbReference type="Google" id="ProtNLM"/>
    </source>
</evidence>
<dbReference type="Gene3D" id="3.30.40.10">
    <property type="entry name" value="Zinc/RING finger domain, C3HC4 (zinc finger)"/>
    <property type="match status" value="1"/>
</dbReference>
<dbReference type="InterPro" id="IPR011011">
    <property type="entry name" value="Znf_FYVE_PHD"/>
</dbReference>
<gene>
    <name evidence="1" type="ORF">PLOB_00006748</name>
</gene>
<reference evidence="1 2" key="1">
    <citation type="submission" date="2022-05" db="EMBL/GenBank/DDBJ databases">
        <authorList>
            <consortium name="Genoscope - CEA"/>
            <person name="William W."/>
        </authorList>
    </citation>
    <scope>NUCLEOTIDE SEQUENCE [LARGE SCALE GENOMIC DNA]</scope>
</reference>
<organism evidence="1 2">
    <name type="scientific">Porites lobata</name>
    <dbReference type="NCBI Taxonomy" id="104759"/>
    <lineage>
        <taxon>Eukaryota</taxon>
        <taxon>Metazoa</taxon>
        <taxon>Cnidaria</taxon>
        <taxon>Anthozoa</taxon>
        <taxon>Hexacorallia</taxon>
        <taxon>Scleractinia</taxon>
        <taxon>Fungiina</taxon>
        <taxon>Poritidae</taxon>
        <taxon>Porites</taxon>
    </lineage>
</organism>
<dbReference type="EMBL" id="CALNXK010000013">
    <property type="protein sequence ID" value="CAH3045316.1"/>
    <property type="molecule type" value="Genomic_DNA"/>
</dbReference>
<evidence type="ECO:0000313" key="1">
    <source>
        <dbReference type="EMBL" id="CAH3045316.1"/>
    </source>
</evidence>
<keyword evidence="2" id="KW-1185">Reference proteome</keyword>
<name>A0ABN8N8I2_9CNID</name>
<evidence type="ECO:0000313" key="2">
    <source>
        <dbReference type="Proteomes" id="UP001159405"/>
    </source>
</evidence>
<dbReference type="Proteomes" id="UP001159405">
    <property type="component" value="Unassembled WGS sequence"/>
</dbReference>